<dbReference type="GO" id="GO:0005524">
    <property type="term" value="F:ATP binding"/>
    <property type="evidence" value="ECO:0007669"/>
    <property type="project" value="UniProtKB-KW"/>
</dbReference>
<evidence type="ECO:0000256" key="1">
    <source>
        <dbReference type="ARBA" id="ARBA00010638"/>
    </source>
</evidence>
<protein>
    <recommendedName>
        <fullName evidence="5">5-formyltetrahydrofolate cyclo-ligase</fullName>
        <ecNumber evidence="5">6.3.3.2</ecNumber>
    </recommendedName>
</protein>
<dbReference type="GO" id="GO:0046872">
    <property type="term" value="F:metal ion binding"/>
    <property type="evidence" value="ECO:0007669"/>
    <property type="project" value="UniProtKB-KW"/>
</dbReference>
<dbReference type="SUPFAM" id="SSF100950">
    <property type="entry name" value="NagB/RpiA/CoA transferase-like"/>
    <property type="match status" value="1"/>
</dbReference>
<dbReference type="EC" id="6.3.3.2" evidence="5"/>
<dbReference type="PANTHER" id="PTHR23407:SF1">
    <property type="entry name" value="5-FORMYLTETRAHYDROFOLATE CYCLO-LIGASE"/>
    <property type="match status" value="1"/>
</dbReference>
<proteinExistence type="inferred from homology"/>
<reference evidence="6 7" key="1">
    <citation type="journal article" date="2017" name="Arch. Microbiol.">
        <title>Mariprofundus micogutta sp. nov., a novel iron-oxidizing zetaproteobacterium isolated from a deep-sea hydrothermal field at the Bayonnaise knoll of the Izu-Ogasawara arc, and a description of Mariprofundales ord. nov. and Zetaproteobacteria classis nov.</title>
        <authorList>
            <person name="Makita H."/>
            <person name="Tanaka E."/>
            <person name="Mitsunobu S."/>
            <person name="Miyazaki M."/>
            <person name="Nunoura T."/>
            <person name="Uematsu K."/>
            <person name="Takaki Y."/>
            <person name="Nishi S."/>
            <person name="Shimamura S."/>
            <person name="Takai K."/>
        </authorList>
    </citation>
    <scope>NUCLEOTIDE SEQUENCE [LARGE SCALE GENOMIC DNA]</scope>
    <source>
        <strain evidence="6 7">ET2</strain>
    </source>
</reference>
<dbReference type="InterPro" id="IPR002698">
    <property type="entry name" value="FTHF_cligase"/>
</dbReference>
<evidence type="ECO:0000313" key="7">
    <source>
        <dbReference type="Proteomes" id="UP000231632"/>
    </source>
</evidence>
<keyword evidence="5" id="KW-0460">Magnesium</keyword>
<dbReference type="Proteomes" id="UP000231632">
    <property type="component" value="Unassembled WGS sequence"/>
</dbReference>
<comment type="similarity">
    <text evidence="1 5">Belongs to the 5-formyltetrahydrofolate cyclo-ligase family.</text>
</comment>
<dbReference type="GO" id="GO:0009396">
    <property type="term" value="P:folic acid-containing compound biosynthetic process"/>
    <property type="evidence" value="ECO:0007669"/>
    <property type="project" value="TreeGrafter"/>
</dbReference>
<dbReference type="STRING" id="1921010.MMIC_P0607"/>
<gene>
    <name evidence="6" type="ORF">MMIC_P0607</name>
</gene>
<dbReference type="AlphaFoldDB" id="A0A1L8CL61"/>
<evidence type="ECO:0000256" key="4">
    <source>
        <dbReference type="PIRSR" id="PIRSR006806-1"/>
    </source>
</evidence>
<comment type="catalytic activity">
    <reaction evidence="5">
        <text>(6S)-5-formyl-5,6,7,8-tetrahydrofolate + ATP = (6R)-5,10-methenyltetrahydrofolate + ADP + phosphate</text>
        <dbReference type="Rhea" id="RHEA:10488"/>
        <dbReference type="ChEBI" id="CHEBI:30616"/>
        <dbReference type="ChEBI" id="CHEBI:43474"/>
        <dbReference type="ChEBI" id="CHEBI:57455"/>
        <dbReference type="ChEBI" id="CHEBI:57457"/>
        <dbReference type="ChEBI" id="CHEBI:456216"/>
        <dbReference type="EC" id="6.3.3.2"/>
    </reaction>
</comment>
<organism evidence="6 7">
    <name type="scientific">Mariprofundus micogutta</name>
    <dbReference type="NCBI Taxonomy" id="1921010"/>
    <lineage>
        <taxon>Bacteria</taxon>
        <taxon>Pseudomonadati</taxon>
        <taxon>Pseudomonadota</taxon>
        <taxon>Candidatius Mariprofundia</taxon>
        <taxon>Mariprofundales</taxon>
        <taxon>Mariprofundaceae</taxon>
        <taxon>Mariprofundus</taxon>
    </lineage>
</organism>
<evidence type="ECO:0000256" key="3">
    <source>
        <dbReference type="ARBA" id="ARBA00022840"/>
    </source>
</evidence>
<dbReference type="GO" id="GO:0035999">
    <property type="term" value="P:tetrahydrofolate interconversion"/>
    <property type="evidence" value="ECO:0007669"/>
    <property type="project" value="TreeGrafter"/>
</dbReference>
<keyword evidence="7" id="KW-1185">Reference proteome</keyword>
<feature type="binding site" evidence="4">
    <location>
        <begin position="3"/>
        <end position="7"/>
    </location>
    <ligand>
        <name>ATP</name>
        <dbReference type="ChEBI" id="CHEBI:30616"/>
    </ligand>
</feature>
<feature type="binding site" evidence="4">
    <location>
        <position position="56"/>
    </location>
    <ligand>
        <name>substrate</name>
    </ligand>
</feature>
<comment type="cofactor">
    <cofactor evidence="5">
        <name>Mg(2+)</name>
        <dbReference type="ChEBI" id="CHEBI:18420"/>
    </cofactor>
</comment>
<dbReference type="Gene3D" id="3.40.50.10420">
    <property type="entry name" value="NagB/RpiA/CoA transferase-like"/>
    <property type="match status" value="1"/>
</dbReference>
<keyword evidence="3 4" id="KW-0067">ATP-binding</keyword>
<comment type="caution">
    <text evidence="6">The sequence shown here is derived from an EMBL/GenBank/DDBJ whole genome shotgun (WGS) entry which is preliminary data.</text>
</comment>
<keyword evidence="2 4" id="KW-0547">Nucleotide-binding</keyword>
<evidence type="ECO:0000313" key="6">
    <source>
        <dbReference type="EMBL" id="GAV19657.1"/>
    </source>
</evidence>
<dbReference type="NCBIfam" id="TIGR02727">
    <property type="entry name" value="MTHFS_bact"/>
    <property type="match status" value="1"/>
</dbReference>
<dbReference type="InterPro" id="IPR037171">
    <property type="entry name" value="NagB/RpiA_transferase-like"/>
</dbReference>
<dbReference type="PANTHER" id="PTHR23407">
    <property type="entry name" value="ATPASE INHIBITOR/5-FORMYLTETRAHYDROFOLATE CYCLO-LIGASE"/>
    <property type="match status" value="1"/>
</dbReference>
<dbReference type="PIRSF" id="PIRSF006806">
    <property type="entry name" value="FTHF_cligase"/>
    <property type="match status" value="1"/>
</dbReference>
<keyword evidence="6" id="KW-0436">Ligase</keyword>
<accession>A0A1L8CL61</accession>
<dbReference type="RefSeq" id="WP_072658902.1">
    <property type="nucleotide sequence ID" value="NZ_BDFD01000003.1"/>
</dbReference>
<dbReference type="EMBL" id="BDFD01000003">
    <property type="protein sequence ID" value="GAV19657.1"/>
    <property type="molecule type" value="Genomic_DNA"/>
</dbReference>
<dbReference type="OrthoDB" id="9801938at2"/>
<sequence length="189" mass="21525">MDKANIRAAAIEQRKSLSPDQRELFSNTIISSLSDYLLLQNDRPQNLLIYRSMRSEVATDTLLKMNDYRLFAPVTHHHEHMQWHELTDATGWQTGLFGILEPNGGPLWDGEQGRTTLLCPLTAFDRQGNRLGMGKGCFDFWLADQRKHIHQIIGLAFSCQEVSHVPAESHDIPMNCIITEKEVIQCPRG</sequence>
<keyword evidence="5" id="KW-0479">Metal-binding</keyword>
<evidence type="ECO:0000256" key="2">
    <source>
        <dbReference type="ARBA" id="ARBA00022741"/>
    </source>
</evidence>
<dbReference type="InterPro" id="IPR024185">
    <property type="entry name" value="FTHF_cligase-like_sf"/>
</dbReference>
<name>A0A1L8CL61_9PROT</name>
<dbReference type="Pfam" id="PF01812">
    <property type="entry name" value="5-FTHF_cyc-lig"/>
    <property type="match status" value="1"/>
</dbReference>
<dbReference type="GO" id="GO:0030272">
    <property type="term" value="F:5-formyltetrahydrofolate cyclo-ligase activity"/>
    <property type="evidence" value="ECO:0007669"/>
    <property type="project" value="UniProtKB-EC"/>
</dbReference>
<evidence type="ECO:0000256" key="5">
    <source>
        <dbReference type="RuleBase" id="RU361279"/>
    </source>
</evidence>